<dbReference type="Gene3D" id="3.90.1200.10">
    <property type="match status" value="1"/>
</dbReference>
<proteinExistence type="inferred from homology"/>
<evidence type="ECO:0000313" key="7">
    <source>
        <dbReference type="EMBL" id="CAL5219621.1"/>
    </source>
</evidence>
<name>A0ABP1FL25_9CHLO</name>
<evidence type="ECO:0000256" key="3">
    <source>
        <dbReference type="ARBA" id="ARBA00038874"/>
    </source>
</evidence>
<evidence type="ECO:0000256" key="1">
    <source>
        <dbReference type="ARBA" id="ARBA00037883"/>
    </source>
</evidence>
<feature type="region of interest" description="Disordered" evidence="5">
    <location>
        <begin position="1285"/>
        <end position="1319"/>
    </location>
</feature>
<feature type="region of interest" description="Disordered" evidence="5">
    <location>
        <begin position="1"/>
        <end position="30"/>
    </location>
</feature>
<dbReference type="InterPro" id="IPR005062">
    <property type="entry name" value="SAC3/GANP/THP3_conserved"/>
</dbReference>
<comment type="caution">
    <text evidence="7">The sequence shown here is derived from an EMBL/GenBank/DDBJ whole genome shotgun (WGS) entry which is preliminary data.</text>
</comment>
<feature type="compositionally biased region" description="Low complexity" evidence="5">
    <location>
        <begin position="157"/>
        <end position="207"/>
    </location>
</feature>
<dbReference type="Pfam" id="PF03399">
    <property type="entry name" value="SAC3_GANP"/>
    <property type="match status" value="1"/>
</dbReference>
<keyword evidence="4" id="KW-0175">Coiled coil</keyword>
<evidence type="ECO:0000256" key="5">
    <source>
        <dbReference type="SAM" id="MobiDB-lite"/>
    </source>
</evidence>
<dbReference type="PANTHER" id="PTHR22603:SF66">
    <property type="entry name" value="ETHANOLAMINE KINASE"/>
    <property type="match status" value="1"/>
</dbReference>
<dbReference type="Gene3D" id="1.25.40.990">
    <property type="match status" value="1"/>
</dbReference>
<dbReference type="SUPFAM" id="SSF56112">
    <property type="entry name" value="Protein kinase-like (PK-like)"/>
    <property type="match status" value="1"/>
</dbReference>
<feature type="coiled-coil region" evidence="4">
    <location>
        <begin position="629"/>
        <end position="859"/>
    </location>
</feature>
<dbReference type="PANTHER" id="PTHR22603">
    <property type="entry name" value="CHOLINE/ETHANOALAMINE KINASE"/>
    <property type="match status" value="1"/>
</dbReference>
<sequence length="1803" mass="198001">MGPNKGTQDSPAQKQALRPVLGGAGGRPKGNALFNITAHLGLGGAGASRTSPPRTRALAHALATPAQATRAEARPAAAAAASEAAQHNSAADEDADNMTEEQIEAERRAALSSMPAFGGGIGSPAEAVQQNPVPGIQSGQQSPLGGGMPKSSFFGLPAATPAAGHTAASPQAGAPAAWPSLSRMQAASPDASSPAAQPSNQQDASQPGDAASAKVRRSQRFGNNLGASAAFAPATMPQISAVEEDTSIMEDDGEGALKGTIVGTCEDMCPHGEIVKRCNIEDVPVFERADPRVAATNTALAVKKFSRNVEQTPENFRTTGALRRTMVHLRCIMDRQDMPLVNIHKYLWDRFRGVRQDLFVQGIEGPEAIGMYEEHIRFMIMAEHELSEETTAAADQEAFNSHLNLEQINKALISLNAMYDKQRCAGQAVPCEAEFRAYHLLTLIGTHGRYRYDATEYQGALAGLSEEVLYSEDVQRVVYMQQHLESGNWAAFLQLAINATYLQGCLAHMYFQGVRARALNVIAAAGLPVRNSDPLAVCIPAGDLQHTLYLNSPEDVVELSEKADLATDDMMDPTAVATSVYLPKILRFTADSVPRKRCHAISAKAGELRSTVSQGLQGLSPEELQARQLRQQQLQQHLAQQQAQRLQEQQEMQVRMQQEQQRLRAEQAARQAAELAARQKAAEVEAARQAIAVKEAELKRQQAEREQALLQQQREQELRAQQEAARLREEQRRAEEERQRQLRLEEQRQQQLRLEQQRRAAELRAQQEAEEARRREEARQQAELAARRREVERLRKEEEERQRRAAQLRRRQEEGLKAVALKRRLRLARQAAARWIEAVERAQQDRERERRTLDALANVRVGIRATPFKLHWPPDAPQETPVAGARAEQPAPTAAPSLDMRAAFGPTLAGQAPATAEVHWKVMMLHYNGPEHVDAVFRLREELSHRSAGSDGDVLALERFAVPHEGPAGERLVSTAFCDASRSPASEEAMRRAVLGSSAVLLLITDRDDPAIVDRRLTAIYAACKQKIPLLVLTSGIPDDAIATFIQRLLSSQASLADGVPAHKVLRLPGSTSAAFPAVLSTGLQWLASESPPTPALMSVPVRELVLHRLHALTAAADRAAPSLQDTIEACNDSLEAATECVSEAAVQAAAAWGWPSPETCTGEHSIPAGWYHADQQERLRSALDRLRLPPMTAQGAHPEGSSASASDGFREYMLKAFGASDTSLQPQSALLSAFQQRLQALDVPQPLSAVVSHGSWPPTSVLSSRETSLQLALPMLVTSSAGSSIVRKRKGYSSPSDRGRHPRKAKAEGSPGYANGIRNPSASAQALTVPDDIFAAVPVETPTASSRPAQETMRKLQTARRDLTAQMQANEILADQWISSSPATATPPLKGEVEQSALFELRKLAESIEREVLKGMEAEMNLQLLSTNTAQDGGMVHKVPAHKNLICSLKKDRAELESDAKHVCIETVPRWEGLKDSEIEVSEISGGITNLLWKLTPKLESGLSPVVVRIFGEQTDLLIDREREKEVLLQLNQAGFGAPVLSTFDNGRVEGFLDMRTLTPVEMTEPSMARRIAQRLKHFHEAPVHLGGTEAGQSETFPLIRKWLAMAKDIHYEDEAKQKAHDAVDLMAMEQELNLTCEAAEKLQTPVVWSHNDLLSGNVLVTHQEVEDRGAVGTFASMQFIDFEYGGYAYRGHDWGNHFAEYAGFECEYSRYPNNEHVELFVRAYLNEGSSKPASEEEVAAAVAEGNFFSLVAHQYWGVWALIQARYSPIDFDYFNYSRLRWDEYHKRKDEFMQALQPHLKA</sequence>
<dbReference type="EMBL" id="CAXHTA020000002">
    <property type="protein sequence ID" value="CAL5219621.1"/>
    <property type="molecule type" value="Genomic_DNA"/>
</dbReference>
<evidence type="ECO:0000256" key="2">
    <source>
        <dbReference type="ARBA" id="ARBA00038211"/>
    </source>
</evidence>
<feature type="region of interest" description="Disordered" evidence="5">
    <location>
        <begin position="42"/>
        <end position="217"/>
    </location>
</feature>
<feature type="compositionally biased region" description="Acidic residues" evidence="5">
    <location>
        <begin position="91"/>
        <end position="103"/>
    </location>
</feature>
<accession>A0ABP1FL25</accession>
<evidence type="ECO:0000259" key="6">
    <source>
        <dbReference type="Pfam" id="PF03399"/>
    </source>
</evidence>
<comment type="pathway">
    <text evidence="1">Phospholipid metabolism; phosphatidylethanolamine biosynthesis; phosphatidylethanolamine from ethanolamine: step 1/3.</text>
</comment>
<dbReference type="CDD" id="cd05157">
    <property type="entry name" value="ETNK_euk"/>
    <property type="match status" value="1"/>
</dbReference>
<organism evidence="7 8">
    <name type="scientific">Coccomyxa viridis</name>
    <dbReference type="NCBI Taxonomy" id="1274662"/>
    <lineage>
        <taxon>Eukaryota</taxon>
        <taxon>Viridiplantae</taxon>
        <taxon>Chlorophyta</taxon>
        <taxon>core chlorophytes</taxon>
        <taxon>Trebouxiophyceae</taxon>
        <taxon>Trebouxiophyceae incertae sedis</taxon>
        <taxon>Coccomyxaceae</taxon>
        <taxon>Coccomyxa</taxon>
    </lineage>
</organism>
<dbReference type="Gene3D" id="3.30.200.20">
    <property type="entry name" value="Phosphorylase Kinase, domain 1"/>
    <property type="match status" value="1"/>
</dbReference>
<reference evidence="7 8" key="1">
    <citation type="submission" date="2024-06" db="EMBL/GenBank/DDBJ databases">
        <authorList>
            <person name="Kraege A."/>
            <person name="Thomma B."/>
        </authorList>
    </citation>
    <scope>NUCLEOTIDE SEQUENCE [LARGE SCALE GENOMIC DNA]</scope>
</reference>
<feature type="compositionally biased region" description="Polar residues" evidence="5">
    <location>
        <begin position="1"/>
        <end position="13"/>
    </location>
</feature>
<evidence type="ECO:0000313" key="8">
    <source>
        <dbReference type="Proteomes" id="UP001497392"/>
    </source>
</evidence>
<evidence type="ECO:0000256" key="4">
    <source>
        <dbReference type="SAM" id="Coils"/>
    </source>
</evidence>
<dbReference type="Pfam" id="PF01633">
    <property type="entry name" value="Choline_kinase"/>
    <property type="match status" value="1"/>
</dbReference>
<gene>
    <name evidence="7" type="primary">g1493</name>
    <name evidence="7" type="ORF">VP750_LOCUS1280</name>
</gene>
<feature type="compositionally biased region" description="Polar residues" evidence="5">
    <location>
        <begin position="128"/>
        <end position="143"/>
    </location>
</feature>
<dbReference type="InterPro" id="IPR011009">
    <property type="entry name" value="Kinase-like_dom_sf"/>
</dbReference>
<keyword evidence="8" id="KW-1185">Reference proteome</keyword>
<dbReference type="Proteomes" id="UP001497392">
    <property type="component" value="Unassembled WGS sequence"/>
</dbReference>
<feature type="compositionally biased region" description="Low complexity" evidence="5">
    <location>
        <begin position="58"/>
        <end position="89"/>
    </location>
</feature>
<dbReference type="EC" id="2.7.1.82" evidence="3"/>
<comment type="similarity">
    <text evidence="2">Belongs to the choline/ethanolamine kinase family.</text>
</comment>
<protein>
    <recommendedName>
        <fullName evidence="3">ethanolamine kinase</fullName>
        <ecNumber evidence="3">2.7.1.82</ecNumber>
    </recommendedName>
</protein>
<feature type="domain" description="SAC3/GANP/THP3 conserved" evidence="6">
    <location>
        <begin position="268"/>
        <end position="567"/>
    </location>
</feature>